<feature type="signal peptide" evidence="1">
    <location>
        <begin position="1"/>
        <end position="30"/>
    </location>
</feature>
<sequence>MGRCVIQRNMFAKTLTLLVFFGGQQNLIWCIPYPQQGTGGVQVSLNAGANQRPQMSPLGMQYQGNPGTKFAIPFAGSLLHSVGSLGSSALTAPVQTASHLMDGMSYSLSRVPAVVGYGVQSAGQLQRASEQMFKAAVDLGTGGVTHGMQGMALGMNVMHGLGNAGMTGINKVATGSSEILQHILSLGATESGLINALTALTRLMSPALGTFLSSGLNMNSLMNAASYLGIPGNNTHLNTILNAASSLQGTLANSGINMESIASAANATANAVSNINYDSVKQAAAAAVNNLGLSTAWNILSSRLSGTTSNTGQAVPAVANSNAALQVPAVNVNVSTGAGSRSAAVGTDSASSWTNWFG</sequence>
<evidence type="ECO:0000256" key="1">
    <source>
        <dbReference type="SAM" id="SignalP"/>
    </source>
</evidence>
<protein>
    <submittedName>
        <fullName evidence="2">Uncharacterized protein</fullName>
    </submittedName>
</protein>
<reference evidence="2" key="1">
    <citation type="submission" date="2021-05" db="EMBL/GenBank/DDBJ databases">
        <authorList>
            <person name="Alioto T."/>
            <person name="Alioto T."/>
            <person name="Gomez Garrido J."/>
        </authorList>
    </citation>
    <scope>NUCLEOTIDE SEQUENCE</scope>
</reference>
<dbReference type="EMBL" id="HBUF01353946">
    <property type="protein sequence ID" value="CAG6716112.1"/>
    <property type="molecule type" value="Transcribed_RNA"/>
</dbReference>
<dbReference type="AlphaFoldDB" id="A0A8D8V7K1"/>
<accession>A0A8D8V7K1</accession>
<feature type="chain" id="PRO_5036428791" evidence="1">
    <location>
        <begin position="31"/>
        <end position="358"/>
    </location>
</feature>
<dbReference type="EMBL" id="HBUF01102805">
    <property type="protein sequence ID" value="CAG6638465.1"/>
    <property type="molecule type" value="Transcribed_RNA"/>
</dbReference>
<organism evidence="2">
    <name type="scientific">Cacopsylla melanoneura</name>
    <dbReference type="NCBI Taxonomy" id="428564"/>
    <lineage>
        <taxon>Eukaryota</taxon>
        <taxon>Metazoa</taxon>
        <taxon>Ecdysozoa</taxon>
        <taxon>Arthropoda</taxon>
        <taxon>Hexapoda</taxon>
        <taxon>Insecta</taxon>
        <taxon>Pterygota</taxon>
        <taxon>Neoptera</taxon>
        <taxon>Paraneoptera</taxon>
        <taxon>Hemiptera</taxon>
        <taxon>Sternorrhyncha</taxon>
        <taxon>Psylloidea</taxon>
        <taxon>Psyllidae</taxon>
        <taxon>Psyllinae</taxon>
        <taxon>Cacopsylla</taxon>
    </lineage>
</organism>
<keyword evidence="1" id="KW-0732">Signal</keyword>
<name>A0A8D8V7K1_9HEMI</name>
<proteinExistence type="predicted"/>
<evidence type="ECO:0000313" key="2">
    <source>
        <dbReference type="EMBL" id="CAG6716112.1"/>
    </source>
</evidence>
<dbReference type="EMBL" id="HBUF01102804">
    <property type="protein sequence ID" value="CAG6638464.1"/>
    <property type="molecule type" value="Transcribed_RNA"/>
</dbReference>